<evidence type="ECO:0000256" key="1">
    <source>
        <dbReference type="ARBA" id="ARBA00004167"/>
    </source>
</evidence>
<evidence type="ECO:0000256" key="4">
    <source>
        <dbReference type="ARBA" id="ARBA00022737"/>
    </source>
</evidence>
<dbReference type="InParanoid" id="D8RC00"/>
<dbReference type="SUPFAM" id="SSF52058">
    <property type="entry name" value="L domain-like"/>
    <property type="match status" value="2"/>
</dbReference>
<dbReference type="GO" id="GO:0016020">
    <property type="term" value="C:membrane"/>
    <property type="evidence" value="ECO:0007669"/>
    <property type="project" value="UniProtKB-SubCell"/>
</dbReference>
<evidence type="ECO:0000313" key="8">
    <source>
        <dbReference type="EMBL" id="EFJ30590.1"/>
    </source>
</evidence>
<evidence type="ECO:0000256" key="6">
    <source>
        <dbReference type="SAM" id="Phobius"/>
    </source>
</evidence>
<dbReference type="STRING" id="88036.D8RC00"/>
<evidence type="ECO:0000256" key="3">
    <source>
        <dbReference type="ARBA" id="ARBA00022729"/>
    </source>
</evidence>
<evidence type="ECO:0000259" key="7">
    <source>
        <dbReference type="Pfam" id="PF08263"/>
    </source>
</evidence>
<name>D8RC00_SELML</name>
<dbReference type="PANTHER" id="PTHR48060">
    <property type="entry name" value="DNA DAMAGE-REPAIR/TOLERATION PROTEIN DRT100"/>
    <property type="match status" value="1"/>
</dbReference>
<dbReference type="FunFam" id="3.80.10.10:FF:000383">
    <property type="entry name" value="Leucine-rich repeat receptor protein kinase EMS1"/>
    <property type="match status" value="1"/>
</dbReference>
<dbReference type="EMBL" id="GL377575">
    <property type="protein sequence ID" value="EFJ30590.1"/>
    <property type="molecule type" value="Genomic_DNA"/>
</dbReference>
<dbReference type="Pfam" id="PF13855">
    <property type="entry name" value="LRR_8"/>
    <property type="match status" value="1"/>
</dbReference>
<dbReference type="KEGG" id="smo:SELMODRAFT_409609"/>
<dbReference type="Gramene" id="EFJ30590">
    <property type="protein sequence ID" value="EFJ30590"/>
    <property type="gene ID" value="SELMODRAFT_409609"/>
</dbReference>
<comment type="subcellular location">
    <subcellularLocation>
        <location evidence="1">Membrane</location>
        <topology evidence="1">Single-pass membrane protein</topology>
    </subcellularLocation>
</comment>
<dbReference type="Pfam" id="PF13516">
    <property type="entry name" value="LRR_6"/>
    <property type="match status" value="1"/>
</dbReference>
<keyword evidence="9" id="KW-1185">Reference proteome</keyword>
<evidence type="ECO:0000256" key="2">
    <source>
        <dbReference type="ARBA" id="ARBA00022614"/>
    </source>
</evidence>
<organism evidence="9">
    <name type="scientific">Selaginella moellendorffii</name>
    <name type="common">Spikemoss</name>
    <dbReference type="NCBI Taxonomy" id="88036"/>
    <lineage>
        <taxon>Eukaryota</taxon>
        <taxon>Viridiplantae</taxon>
        <taxon>Streptophyta</taxon>
        <taxon>Embryophyta</taxon>
        <taxon>Tracheophyta</taxon>
        <taxon>Lycopodiopsida</taxon>
        <taxon>Selaginellales</taxon>
        <taxon>Selaginellaceae</taxon>
        <taxon>Selaginella</taxon>
    </lineage>
</organism>
<feature type="domain" description="Leucine-rich repeat-containing N-terminal plant-type" evidence="7">
    <location>
        <begin position="43"/>
        <end position="82"/>
    </location>
</feature>
<dbReference type="AlphaFoldDB" id="D8RC00"/>
<protein>
    <recommendedName>
        <fullName evidence="7">Leucine-rich repeat-containing N-terminal plant-type domain-containing protein</fullName>
    </recommendedName>
</protein>
<keyword evidence="6" id="KW-0812">Transmembrane</keyword>
<dbReference type="Pfam" id="PF08263">
    <property type="entry name" value="LRRNT_2"/>
    <property type="match status" value="1"/>
</dbReference>
<dbReference type="PROSITE" id="PS51450">
    <property type="entry name" value="LRR"/>
    <property type="match status" value="1"/>
</dbReference>
<dbReference type="Pfam" id="PF00560">
    <property type="entry name" value="LRR_1"/>
    <property type="match status" value="4"/>
</dbReference>
<accession>D8RC00</accession>
<dbReference type="InterPro" id="IPR032675">
    <property type="entry name" value="LRR_dom_sf"/>
</dbReference>
<gene>
    <name evidence="8" type="ORF">SELMODRAFT_409609</name>
</gene>
<keyword evidence="5 6" id="KW-0472">Membrane</keyword>
<dbReference type="FunFam" id="3.80.10.10:FF:000095">
    <property type="entry name" value="LRR receptor-like serine/threonine-protein kinase GSO1"/>
    <property type="match status" value="1"/>
</dbReference>
<evidence type="ECO:0000313" key="9">
    <source>
        <dbReference type="Proteomes" id="UP000001514"/>
    </source>
</evidence>
<dbReference type="InterPro" id="IPR053211">
    <property type="entry name" value="DNA_repair-toleration"/>
</dbReference>
<dbReference type="HOGENOM" id="CLU_000288_22_4_1"/>
<dbReference type="PANTHER" id="PTHR48060:SF21">
    <property type="entry name" value="L DOMAIN-LIKE PROTEIN"/>
    <property type="match status" value="1"/>
</dbReference>
<feature type="transmembrane region" description="Helical" evidence="6">
    <location>
        <begin position="668"/>
        <end position="694"/>
    </location>
</feature>
<keyword evidence="3" id="KW-0732">Signal</keyword>
<sequence length="699" mass="75545">MMIDVADKRNKFDTGITSHFTRLQGRMLRTILVLLSLAAAKGEDRATLLRFKNQVSDPLSTLSTWNTSSGVDSCHWHGVNCSSSGRITGLDLQSLSLPRPALLDAIQDLSHLEELHISQTNFTGSSTNRSLRSCNLEALDLSQNKLTGDDNLLLQILESCGGTIRALNLSSNELTRDDMLSLPLFSRERSCNLTVLDVSNNRLVGEFPPRILSTCVELQKVFLSSNNLSQIFFPGCKNLISINISFNQISGELFAPESRCTSLKVLAIARNAFSGDFFSLFGASQRSHNSSSSSFFPVVERIDAAYNKFTGEVPAHIGVLTRYMDLSSNNLTTIGNQQLCSSNSSLESLLLQNNRLDGQIPSALAKCKNLVNLMLSFNRFEGEIPSQLSDLQDLQWLSLSNNRLSGEIPAALGRLHRMTVLQLRDNRLQGEIPSELEQCENLLMIDFAGNLLSGNIPARIGKSSSSLLTLVPRVERNLGELRYVTPALALPTCTGASGVFGVQGIALEDFEALLAARTRCDAHVGFFPPVTLDLSSPIYLDVSNNNLTGEIPLELGRMEDLIVLGLAYNSLTGEIPAGFGTIPTLDTVDMSHNLLQGGIPGGFASLGTLTRLNVSYNNLSGIVPQGPQTGTFILDGNPRLCNHLEVPGCAAPVDATPQSFSRGGDDGFGGIVGMGVALGVVAFVPSAILSFRYLSPLFF</sequence>
<proteinExistence type="predicted"/>
<keyword evidence="2" id="KW-0433">Leucine-rich repeat</keyword>
<evidence type="ECO:0000256" key="5">
    <source>
        <dbReference type="ARBA" id="ARBA00023136"/>
    </source>
</evidence>
<dbReference type="Proteomes" id="UP000001514">
    <property type="component" value="Unassembled WGS sequence"/>
</dbReference>
<dbReference type="Gene3D" id="3.80.10.10">
    <property type="entry name" value="Ribonuclease Inhibitor"/>
    <property type="match status" value="1"/>
</dbReference>
<dbReference type="InterPro" id="IPR013210">
    <property type="entry name" value="LRR_N_plant-typ"/>
</dbReference>
<dbReference type="InterPro" id="IPR001611">
    <property type="entry name" value="Leu-rich_rpt"/>
</dbReference>
<keyword evidence="4" id="KW-0677">Repeat</keyword>
<keyword evidence="6" id="KW-1133">Transmembrane helix</keyword>
<reference evidence="8 9" key="1">
    <citation type="journal article" date="2011" name="Science">
        <title>The Selaginella genome identifies genetic changes associated with the evolution of vascular plants.</title>
        <authorList>
            <person name="Banks J.A."/>
            <person name="Nishiyama T."/>
            <person name="Hasebe M."/>
            <person name="Bowman J.L."/>
            <person name="Gribskov M."/>
            <person name="dePamphilis C."/>
            <person name="Albert V.A."/>
            <person name="Aono N."/>
            <person name="Aoyama T."/>
            <person name="Ambrose B.A."/>
            <person name="Ashton N.W."/>
            <person name="Axtell M.J."/>
            <person name="Barker E."/>
            <person name="Barker M.S."/>
            <person name="Bennetzen J.L."/>
            <person name="Bonawitz N.D."/>
            <person name="Chapple C."/>
            <person name="Cheng C."/>
            <person name="Correa L.G."/>
            <person name="Dacre M."/>
            <person name="DeBarry J."/>
            <person name="Dreyer I."/>
            <person name="Elias M."/>
            <person name="Engstrom E.M."/>
            <person name="Estelle M."/>
            <person name="Feng L."/>
            <person name="Finet C."/>
            <person name="Floyd S.K."/>
            <person name="Frommer W.B."/>
            <person name="Fujita T."/>
            <person name="Gramzow L."/>
            <person name="Gutensohn M."/>
            <person name="Harholt J."/>
            <person name="Hattori M."/>
            <person name="Heyl A."/>
            <person name="Hirai T."/>
            <person name="Hiwatashi Y."/>
            <person name="Ishikawa M."/>
            <person name="Iwata M."/>
            <person name="Karol K.G."/>
            <person name="Koehler B."/>
            <person name="Kolukisaoglu U."/>
            <person name="Kubo M."/>
            <person name="Kurata T."/>
            <person name="Lalonde S."/>
            <person name="Li K."/>
            <person name="Li Y."/>
            <person name="Litt A."/>
            <person name="Lyons E."/>
            <person name="Manning G."/>
            <person name="Maruyama T."/>
            <person name="Michael T.P."/>
            <person name="Mikami K."/>
            <person name="Miyazaki S."/>
            <person name="Morinaga S."/>
            <person name="Murata T."/>
            <person name="Mueller-Roeber B."/>
            <person name="Nelson D.R."/>
            <person name="Obara M."/>
            <person name="Oguri Y."/>
            <person name="Olmstead R.G."/>
            <person name="Onodera N."/>
            <person name="Petersen B.L."/>
            <person name="Pils B."/>
            <person name="Prigge M."/>
            <person name="Rensing S.A."/>
            <person name="Riano-Pachon D.M."/>
            <person name="Roberts A.W."/>
            <person name="Sato Y."/>
            <person name="Scheller H.V."/>
            <person name="Schulz B."/>
            <person name="Schulz C."/>
            <person name="Shakirov E.V."/>
            <person name="Shibagaki N."/>
            <person name="Shinohara N."/>
            <person name="Shippen D.E."/>
            <person name="Soerensen I."/>
            <person name="Sotooka R."/>
            <person name="Sugimoto N."/>
            <person name="Sugita M."/>
            <person name="Sumikawa N."/>
            <person name="Tanurdzic M."/>
            <person name="Theissen G."/>
            <person name="Ulvskov P."/>
            <person name="Wakazuki S."/>
            <person name="Weng J.K."/>
            <person name="Willats W.W."/>
            <person name="Wipf D."/>
            <person name="Wolf P.G."/>
            <person name="Yang L."/>
            <person name="Zimmer A.D."/>
            <person name="Zhu Q."/>
            <person name="Mitros T."/>
            <person name="Hellsten U."/>
            <person name="Loque D."/>
            <person name="Otillar R."/>
            <person name="Salamov A."/>
            <person name="Schmutz J."/>
            <person name="Shapiro H."/>
            <person name="Lindquist E."/>
            <person name="Lucas S."/>
            <person name="Rokhsar D."/>
            <person name="Grigoriev I.V."/>
        </authorList>
    </citation>
    <scope>NUCLEOTIDE SEQUENCE [LARGE SCALE GENOMIC DNA]</scope>
</reference>